<sequence>MRMREGAGVLTRCHQTGEVRHVHVQVGADHVGDLAHAGKVDLSRNGRAAGDDQLGLVFFCQRLDLIIVQHVVFFADAILHRIEPLARLVGARAVGQVTACVQAHAQNGVAGLDQCLEHALVGLRARVRLHVGKAAAKQLFGAVDGQVLGDVHVLAAAIVTPSGIAFGVFVGHHRALCFHHGGRDDVFGCDQLDLVALTTQLGCDRAEQLGITVRQGLGEKSVRTVRCVQFVIS</sequence>
<dbReference type="Proteomes" id="UP000050786">
    <property type="component" value="Unassembled WGS sequence"/>
</dbReference>
<proteinExistence type="predicted"/>
<protein>
    <submittedName>
        <fullName evidence="1">Uncharacterized protein</fullName>
    </submittedName>
</protein>
<evidence type="ECO:0000313" key="1">
    <source>
        <dbReference type="EMBL" id="CUH43720.1"/>
    </source>
</evidence>
<dbReference type="EMBL" id="CYPS01000041">
    <property type="protein sequence ID" value="CUH43720.1"/>
    <property type="molecule type" value="Genomic_DNA"/>
</dbReference>
<name>A0A0P1E4W9_9RHOB</name>
<reference evidence="2" key="1">
    <citation type="submission" date="2015-09" db="EMBL/GenBank/DDBJ databases">
        <authorList>
            <person name="Rodrigo-Torres L."/>
            <person name="Arahal D.R."/>
        </authorList>
    </citation>
    <scope>NUCLEOTIDE SEQUENCE [LARGE SCALE GENOMIC DNA]</scope>
    <source>
        <strain evidence="2">CECT 4293</strain>
    </source>
</reference>
<dbReference type="AlphaFoldDB" id="A0A0P1E4W9"/>
<accession>A0A0P1E4W9</accession>
<evidence type="ECO:0000313" key="2">
    <source>
        <dbReference type="Proteomes" id="UP000050786"/>
    </source>
</evidence>
<keyword evidence="2" id="KW-1185">Reference proteome</keyword>
<organism evidence="1 2">
    <name type="scientific">Ruegeria atlantica</name>
    <dbReference type="NCBI Taxonomy" id="81569"/>
    <lineage>
        <taxon>Bacteria</taxon>
        <taxon>Pseudomonadati</taxon>
        <taxon>Pseudomonadota</taxon>
        <taxon>Alphaproteobacteria</taxon>
        <taxon>Rhodobacterales</taxon>
        <taxon>Roseobacteraceae</taxon>
        <taxon>Ruegeria</taxon>
    </lineage>
</organism>
<gene>
    <name evidence="1" type="ORF">RUM4293_02615</name>
</gene>